<evidence type="ECO:0000313" key="4">
    <source>
        <dbReference type="Proteomes" id="UP000255169"/>
    </source>
</evidence>
<evidence type="ECO:0000256" key="1">
    <source>
        <dbReference type="SAM" id="Phobius"/>
    </source>
</evidence>
<dbReference type="AlphaFoldDB" id="A0A085U640"/>
<reference evidence="2" key="1">
    <citation type="journal article" date="2015" name="Genome Announc.">
        <title>Complete Genome Sequence of Yersinia ruckeri Strain CSF007-82, Etiologic Agent of Red Mouth Disease in Salmonid Fish.</title>
        <authorList>
            <person name="Nelson M.C."/>
            <person name="LaPatra S.E."/>
            <person name="Welch T.J."/>
            <person name="Graf J."/>
        </authorList>
    </citation>
    <scope>NUCLEOTIDE SEQUENCE</scope>
    <source>
        <strain evidence="2">CSF007-82</strain>
    </source>
</reference>
<keyword evidence="4" id="KW-1185">Reference proteome</keyword>
<organism evidence="3 4">
    <name type="scientific">Yersinia ruckeri</name>
    <dbReference type="NCBI Taxonomy" id="29486"/>
    <lineage>
        <taxon>Bacteria</taxon>
        <taxon>Pseudomonadati</taxon>
        <taxon>Pseudomonadota</taxon>
        <taxon>Gammaproteobacteria</taxon>
        <taxon>Enterobacterales</taxon>
        <taxon>Yersiniaceae</taxon>
        <taxon>Yersinia</taxon>
    </lineage>
</organism>
<dbReference type="EMBL" id="UHJG01000001">
    <property type="protein sequence ID" value="SUP98536.1"/>
    <property type="molecule type" value="Genomic_DNA"/>
</dbReference>
<protein>
    <submittedName>
        <fullName evidence="3">Uncharacterized protein</fullName>
    </submittedName>
</protein>
<reference evidence="3 4" key="2">
    <citation type="submission" date="2018-06" db="EMBL/GenBank/DDBJ databases">
        <authorList>
            <consortium name="Pathogen Informatics"/>
            <person name="Doyle S."/>
        </authorList>
    </citation>
    <scope>NUCLEOTIDE SEQUENCE [LARGE SCALE GENOMIC DNA]</scope>
    <source>
        <strain evidence="3 4">NCTC10476</strain>
    </source>
</reference>
<name>A0A085U640_YERRU</name>
<keyword evidence="1" id="KW-0472">Membrane</keyword>
<evidence type="ECO:0000313" key="3">
    <source>
        <dbReference type="EMBL" id="SUP98536.1"/>
    </source>
</evidence>
<feature type="transmembrane region" description="Helical" evidence="1">
    <location>
        <begin position="6"/>
        <end position="26"/>
    </location>
</feature>
<accession>A0A085U640</accession>
<keyword evidence="1" id="KW-0812">Transmembrane</keyword>
<gene>
    <name evidence="2" type="ORF">CSF007_10310</name>
    <name evidence="3" type="ORF">NCTC10476_00092</name>
</gene>
<keyword evidence="1" id="KW-1133">Transmembrane helix</keyword>
<dbReference type="EMBL" id="LN681231">
    <property type="protein sequence ID" value="CEK27812.1"/>
    <property type="molecule type" value="Genomic_DNA"/>
</dbReference>
<proteinExistence type="predicted"/>
<sequence>MLITVMMTLIAVVGVAIFLRMPVMILDKGKHVGGKEL</sequence>
<dbReference type="PATRIC" id="fig|29486.44.peg.2039"/>
<dbReference type="KEGG" id="yrb:UGYR_03175"/>
<dbReference type="eggNOG" id="ENOG50301NK">
    <property type="taxonomic scope" value="Bacteria"/>
</dbReference>
<evidence type="ECO:0000313" key="2">
    <source>
        <dbReference type="EMBL" id="CEK27812.1"/>
    </source>
</evidence>
<dbReference type="Proteomes" id="UP000255169">
    <property type="component" value="Unassembled WGS sequence"/>
</dbReference>